<keyword evidence="7" id="KW-1185">Reference proteome</keyword>
<evidence type="ECO:0000256" key="1">
    <source>
        <dbReference type="ARBA" id="ARBA00005436"/>
    </source>
</evidence>
<feature type="compositionally biased region" description="Low complexity" evidence="5">
    <location>
        <begin position="175"/>
        <end position="184"/>
    </location>
</feature>
<dbReference type="PANTHER" id="PTHR21141">
    <property type="entry name" value="60S ACIDIC RIBOSOMAL PROTEIN FAMILY MEMBER"/>
    <property type="match status" value="1"/>
</dbReference>
<comment type="similarity">
    <text evidence="1">Belongs to the eukaryotic ribosomal protein P1/P2 family.</text>
</comment>
<dbReference type="AlphaFoldDB" id="A0A8K1FMI6"/>
<dbReference type="OrthoDB" id="1227494at2759"/>
<dbReference type="Gene3D" id="1.25.40.20">
    <property type="entry name" value="Ankyrin repeat-containing domain"/>
    <property type="match status" value="1"/>
</dbReference>
<dbReference type="GO" id="GO:0003735">
    <property type="term" value="F:structural constituent of ribosome"/>
    <property type="evidence" value="ECO:0007669"/>
    <property type="project" value="InterPro"/>
</dbReference>
<organism evidence="6 7">
    <name type="scientific">Pythium oligandrum</name>
    <name type="common">Mycoparasitic fungus</name>
    <dbReference type="NCBI Taxonomy" id="41045"/>
    <lineage>
        <taxon>Eukaryota</taxon>
        <taxon>Sar</taxon>
        <taxon>Stramenopiles</taxon>
        <taxon>Oomycota</taxon>
        <taxon>Peronosporomycetes</taxon>
        <taxon>Pythiales</taxon>
        <taxon>Pythiaceae</taxon>
        <taxon>Pythium</taxon>
    </lineage>
</organism>
<dbReference type="EMBL" id="SPLM01000001">
    <property type="protein sequence ID" value="TMW69405.1"/>
    <property type="molecule type" value="Genomic_DNA"/>
</dbReference>
<dbReference type="PROSITE" id="PS50297">
    <property type="entry name" value="ANK_REP_REGION"/>
    <property type="match status" value="2"/>
</dbReference>
<dbReference type="GO" id="GO:0022625">
    <property type="term" value="C:cytosolic large ribosomal subunit"/>
    <property type="evidence" value="ECO:0007669"/>
    <property type="project" value="InterPro"/>
</dbReference>
<keyword evidence="3" id="KW-0687">Ribonucleoprotein</keyword>
<dbReference type="InterPro" id="IPR038716">
    <property type="entry name" value="P1/P2_N_sf"/>
</dbReference>
<evidence type="ECO:0000256" key="3">
    <source>
        <dbReference type="ARBA" id="ARBA00023274"/>
    </source>
</evidence>
<dbReference type="Proteomes" id="UP000794436">
    <property type="component" value="Unassembled WGS sequence"/>
</dbReference>
<protein>
    <submittedName>
        <fullName evidence="6">Uncharacterized protein</fullName>
    </submittedName>
</protein>
<gene>
    <name evidence="6" type="ORF">Poli38472_001561</name>
</gene>
<dbReference type="Gene3D" id="1.10.10.1410">
    <property type="match status" value="1"/>
</dbReference>
<evidence type="ECO:0000256" key="5">
    <source>
        <dbReference type="SAM" id="MobiDB-lite"/>
    </source>
</evidence>
<reference evidence="6" key="1">
    <citation type="submission" date="2019-03" db="EMBL/GenBank/DDBJ databases">
        <title>Long read genome sequence of the mycoparasitic Pythium oligandrum ATCC 38472 isolated from sugarbeet rhizosphere.</title>
        <authorList>
            <person name="Gaulin E."/>
        </authorList>
    </citation>
    <scope>NUCLEOTIDE SEQUENCE</scope>
    <source>
        <strain evidence="6">ATCC 38472_TT</strain>
    </source>
</reference>
<evidence type="ECO:0000256" key="4">
    <source>
        <dbReference type="PROSITE-ProRule" id="PRU00023"/>
    </source>
</evidence>
<dbReference type="InterPro" id="IPR044076">
    <property type="entry name" value="Ribosomal_P2"/>
</dbReference>
<dbReference type="InterPro" id="IPR036770">
    <property type="entry name" value="Ankyrin_rpt-contain_sf"/>
</dbReference>
<evidence type="ECO:0000256" key="2">
    <source>
        <dbReference type="ARBA" id="ARBA00022980"/>
    </source>
</evidence>
<keyword evidence="2" id="KW-0689">Ribosomal protein</keyword>
<name>A0A8K1FMI6_PYTOL</name>
<accession>A0A8K1FMI6</accession>
<keyword evidence="4" id="KW-0040">ANK repeat</keyword>
<dbReference type="PANTHER" id="PTHR21141:SF5">
    <property type="entry name" value="LARGE RIBOSOMAL SUBUNIT PROTEIN P2"/>
    <property type="match status" value="1"/>
</dbReference>
<dbReference type="Pfam" id="PF00428">
    <property type="entry name" value="Ribosomal_60s"/>
    <property type="match status" value="1"/>
</dbReference>
<dbReference type="HAMAP" id="MF_01478">
    <property type="entry name" value="Ribosomal_L12_arch"/>
    <property type="match status" value="1"/>
</dbReference>
<dbReference type="GO" id="GO:0002182">
    <property type="term" value="P:cytoplasmic translational elongation"/>
    <property type="evidence" value="ECO:0007669"/>
    <property type="project" value="InterPro"/>
</dbReference>
<feature type="repeat" description="ANK" evidence="4">
    <location>
        <begin position="38"/>
        <end position="70"/>
    </location>
</feature>
<sequence length="213" mass="21675">MGGVFSKPTLFDAAKKGDLEMAKQCVENSADVNAADSSGETPLIIAVDEEHPVVLQFLLEKGADVDGKAAGGDTALIGAVELKNENIVNILLDHGANLNIRMRHVAAFLLLVLGGNDSPSAADIEKVITSFGGEVDSAKVETLLKELEGKNIDEVIEAGKAKLATVSVGAAPAGGAAAGGAAAEAPKEEVKEEEEEADIGGGMDMFGGGGSDY</sequence>
<dbReference type="PROSITE" id="PS50088">
    <property type="entry name" value="ANK_REPEAT"/>
    <property type="match status" value="2"/>
</dbReference>
<dbReference type="CDD" id="cd05833">
    <property type="entry name" value="Ribosomal_P2"/>
    <property type="match status" value="1"/>
</dbReference>
<dbReference type="SUPFAM" id="SSF48403">
    <property type="entry name" value="Ankyrin repeat"/>
    <property type="match status" value="1"/>
</dbReference>
<comment type="caution">
    <text evidence="6">The sequence shown here is derived from an EMBL/GenBank/DDBJ whole genome shotgun (WGS) entry which is preliminary data.</text>
</comment>
<dbReference type="FunFam" id="1.10.10.1410:FF:000002">
    <property type="entry name" value="60S acidic ribosomal protein P2"/>
    <property type="match status" value="1"/>
</dbReference>
<proteinExistence type="inferred from homology"/>
<feature type="compositionally biased region" description="Gly residues" evidence="5">
    <location>
        <begin position="199"/>
        <end position="213"/>
    </location>
</feature>
<dbReference type="SMART" id="SM00248">
    <property type="entry name" value="ANK"/>
    <property type="match status" value="3"/>
</dbReference>
<dbReference type="Pfam" id="PF12796">
    <property type="entry name" value="Ank_2"/>
    <property type="match status" value="1"/>
</dbReference>
<evidence type="ECO:0000313" key="6">
    <source>
        <dbReference type="EMBL" id="TMW69405.1"/>
    </source>
</evidence>
<dbReference type="InterPro" id="IPR027534">
    <property type="entry name" value="Ribosomal_P1/P2"/>
</dbReference>
<dbReference type="InterPro" id="IPR002110">
    <property type="entry name" value="Ankyrin_rpt"/>
</dbReference>
<evidence type="ECO:0000313" key="7">
    <source>
        <dbReference type="Proteomes" id="UP000794436"/>
    </source>
</evidence>
<feature type="region of interest" description="Disordered" evidence="5">
    <location>
        <begin position="175"/>
        <end position="213"/>
    </location>
</feature>
<feature type="repeat" description="ANK" evidence="4">
    <location>
        <begin position="71"/>
        <end position="103"/>
    </location>
</feature>